<evidence type="ECO:0000313" key="15">
    <source>
        <dbReference type="EMBL" id="PJA51137.1"/>
    </source>
</evidence>
<sequence>MDIVFSAIGLLIAVTIHEFSHALTADRLGDPTPQAMGRLTLNPLAHLDPLGTLMIFIAHFGWGKPVPIDPYNFKNPRRDEILVSLAGPTSNFIFMIAISLIIRFIPMSIFSYVLYTFAITNLYLGVFNLLPIPPLDGSKVFLNLMSVEKSYEWQKAFDRYGFFIVAACLFLPVGGSNIISLIVTPIVQFLSNLFF</sequence>
<dbReference type="CDD" id="cd06158">
    <property type="entry name" value="S2P-M50_like_1"/>
    <property type="match status" value="1"/>
</dbReference>
<evidence type="ECO:0000259" key="14">
    <source>
        <dbReference type="Pfam" id="PF02163"/>
    </source>
</evidence>
<dbReference type="InterPro" id="IPR052348">
    <property type="entry name" value="Metallopeptidase_M50B"/>
</dbReference>
<evidence type="ECO:0000256" key="11">
    <source>
        <dbReference type="ARBA" id="ARBA00023049"/>
    </source>
</evidence>
<feature type="transmembrane region" description="Helical" evidence="13">
    <location>
        <begin position="160"/>
        <end position="187"/>
    </location>
</feature>
<dbReference type="Pfam" id="PF02163">
    <property type="entry name" value="Peptidase_M50"/>
    <property type="match status" value="1"/>
</dbReference>
<evidence type="ECO:0000256" key="4">
    <source>
        <dbReference type="ARBA" id="ARBA00022475"/>
    </source>
</evidence>
<protein>
    <submittedName>
        <fullName evidence="15">Site-2 protease family protein</fullName>
    </submittedName>
</protein>
<dbReference type="AlphaFoldDB" id="A0A2M7XNJ1"/>
<dbReference type="PANTHER" id="PTHR35864:SF1">
    <property type="entry name" value="ZINC METALLOPROTEASE YWHC-RELATED"/>
    <property type="match status" value="1"/>
</dbReference>
<keyword evidence="6 13" id="KW-0812">Transmembrane</keyword>
<comment type="subcellular location">
    <subcellularLocation>
        <location evidence="2">Cell membrane</location>
        <topology evidence="2">Multi-pass membrane protein</topology>
    </subcellularLocation>
</comment>
<evidence type="ECO:0000256" key="7">
    <source>
        <dbReference type="ARBA" id="ARBA00022723"/>
    </source>
</evidence>
<evidence type="ECO:0000256" key="10">
    <source>
        <dbReference type="ARBA" id="ARBA00022989"/>
    </source>
</evidence>
<feature type="transmembrane region" description="Helical" evidence="13">
    <location>
        <begin position="82"/>
        <end position="106"/>
    </location>
</feature>
<feature type="transmembrane region" description="Helical" evidence="13">
    <location>
        <begin position="46"/>
        <end position="62"/>
    </location>
</feature>
<dbReference type="GO" id="GO:0005886">
    <property type="term" value="C:plasma membrane"/>
    <property type="evidence" value="ECO:0007669"/>
    <property type="project" value="UniProtKB-SubCell"/>
</dbReference>
<evidence type="ECO:0000256" key="2">
    <source>
        <dbReference type="ARBA" id="ARBA00004651"/>
    </source>
</evidence>
<gene>
    <name evidence="15" type="ORF">CO168_01350</name>
</gene>
<comment type="similarity">
    <text evidence="3">Belongs to the peptidase M50B family.</text>
</comment>
<dbReference type="Proteomes" id="UP000230518">
    <property type="component" value="Unassembled WGS sequence"/>
</dbReference>
<keyword evidence="9" id="KW-0862">Zinc</keyword>
<evidence type="ECO:0000256" key="13">
    <source>
        <dbReference type="SAM" id="Phobius"/>
    </source>
</evidence>
<dbReference type="InterPro" id="IPR044537">
    <property type="entry name" value="Rip2-like"/>
</dbReference>
<evidence type="ECO:0000256" key="6">
    <source>
        <dbReference type="ARBA" id="ARBA00022692"/>
    </source>
</evidence>
<dbReference type="GO" id="GO:0008237">
    <property type="term" value="F:metallopeptidase activity"/>
    <property type="evidence" value="ECO:0007669"/>
    <property type="project" value="UniProtKB-KW"/>
</dbReference>
<dbReference type="PANTHER" id="PTHR35864">
    <property type="entry name" value="ZINC METALLOPROTEASE MJ0611-RELATED"/>
    <property type="match status" value="1"/>
</dbReference>
<feature type="domain" description="Peptidase M50" evidence="14">
    <location>
        <begin position="110"/>
        <end position="165"/>
    </location>
</feature>
<evidence type="ECO:0000313" key="16">
    <source>
        <dbReference type="Proteomes" id="UP000230518"/>
    </source>
</evidence>
<evidence type="ECO:0000256" key="12">
    <source>
        <dbReference type="ARBA" id="ARBA00023136"/>
    </source>
</evidence>
<evidence type="ECO:0000256" key="9">
    <source>
        <dbReference type="ARBA" id="ARBA00022833"/>
    </source>
</evidence>
<dbReference type="InterPro" id="IPR008915">
    <property type="entry name" value="Peptidase_M50"/>
</dbReference>
<reference evidence="16" key="1">
    <citation type="submission" date="2017-09" db="EMBL/GenBank/DDBJ databases">
        <title>Depth-based differentiation of microbial function through sediment-hosted aquifers and enrichment of novel symbionts in the deep terrestrial subsurface.</title>
        <authorList>
            <person name="Probst A.J."/>
            <person name="Ladd B."/>
            <person name="Jarett J.K."/>
            <person name="Geller-Mcgrath D.E."/>
            <person name="Sieber C.M.K."/>
            <person name="Emerson J.B."/>
            <person name="Anantharaman K."/>
            <person name="Thomas B.C."/>
            <person name="Malmstrom R."/>
            <person name="Stieglmeier M."/>
            <person name="Klingl A."/>
            <person name="Woyke T."/>
            <person name="Ryan C.M."/>
            <person name="Banfield J.F."/>
        </authorList>
    </citation>
    <scope>NUCLEOTIDE SEQUENCE [LARGE SCALE GENOMIC DNA]</scope>
</reference>
<dbReference type="GO" id="GO:0046872">
    <property type="term" value="F:metal ion binding"/>
    <property type="evidence" value="ECO:0007669"/>
    <property type="project" value="UniProtKB-KW"/>
</dbReference>
<comment type="cofactor">
    <cofactor evidence="1">
        <name>Zn(2+)</name>
        <dbReference type="ChEBI" id="CHEBI:29105"/>
    </cofactor>
</comment>
<proteinExistence type="inferred from homology"/>
<keyword evidence="5 15" id="KW-0645">Protease</keyword>
<organism evidence="15 16">
    <name type="scientific">Candidatus Shapirobacteria bacterium CG_4_9_14_3_um_filter_36_12</name>
    <dbReference type="NCBI Taxonomy" id="1974877"/>
    <lineage>
        <taxon>Bacteria</taxon>
        <taxon>Candidatus Shapironibacteriota</taxon>
    </lineage>
</organism>
<keyword evidence="7" id="KW-0479">Metal-binding</keyword>
<evidence type="ECO:0000256" key="8">
    <source>
        <dbReference type="ARBA" id="ARBA00022801"/>
    </source>
</evidence>
<dbReference type="GO" id="GO:0006508">
    <property type="term" value="P:proteolysis"/>
    <property type="evidence" value="ECO:0007669"/>
    <property type="project" value="UniProtKB-KW"/>
</dbReference>
<name>A0A2M7XNJ1_9BACT</name>
<keyword evidence="11" id="KW-0482">Metalloprotease</keyword>
<keyword evidence="10 13" id="KW-1133">Transmembrane helix</keyword>
<evidence type="ECO:0000256" key="3">
    <source>
        <dbReference type="ARBA" id="ARBA00007931"/>
    </source>
</evidence>
<dbReference type="EMBL" id="PFWO01000025">
    <property type="protein sequence ID" value="PJA51137.1"/>
    <property type="molecule type" value="Genomic_DNA"/>
</dbReference>
<evidence type="ECO:0000256" key="5">
    <source>
        <dbReference type="ARBA" id="ARBA00022670"/>
    </source>
</evidence>
<comment type="caution">
    <text evidence="15">The sequence shown here is derived from an EMBL/GenBank/DDBJ whole genome shotgun (WGS) entry which is preliminary data.</text>
</comment>
<accession>A0A2M7XNJ1</accession>
<keyword evidence="4" id="KW-1003">Cell membrane</keyword>
<feature type="transmembrane region" description="Helical" evidence="13">
    <location>
        <begin position="112"/>
        <end position="130"/>
    </location>
</feature>
<keyword evidence="8" id="KW-0378">Hydrolase</keyword>
<keyword evidence="12 13" id="KW-0472">Membrane</keyword>
<evidence type="ECO:0000256" key="1">
    <source>
        <dbReference type="ARBA" id="ARBA00001947"/>
    </source>
</evidence>